<keyword evidence="3" id="KW-1185">Reference proteome</keyword>
<dbReference type="Pfam" id="PF13591">
    <property type="entry name" value="MerR_2"/>
    <property type="match status" value="1"/>
</dbReference>
<organism evidence="2 3">
    <name type="scientific">Caenimonas terrae</name>
    <dbReference type="NCBI Taxonomy" id="696074"/>
    <lineage>
        <taxon>Bacteria</taxon>
        <taxon>Pseudomonadati</taxon>
        <taxon>Pseudomonadota</taxon>
        <taxon>Betaproteobacteria</taxon>
        <taxon>Burkholderiales</taxon>
        <taxon>Comamonadaceae</taxon>
        <taxon>Caenimonas</taxon>
    </lineage>
</organism>
<comment type="caution">
    <text evidence="2">The sequence shown here is derived from an EMBL/GenBank/DDBJ whole genome shotgun (WGS) entry which is preliminary data.</text>
</comment>
<dbReference type="EMBL" id="JBHSMF010000009">
    <property type="protein sequence ID" value="MFC5499361.1"/>
    <property type="molecule type" value="Genomic_DNA"/>
</dbReference>
<gene>
    <name evidence="2" type="ORF">ACFPOE_17585</name>
</gene>
<feature type="compositionally biased region" description="Basic and acidic residues" evidence="1">
    <location>
        <begin position="107"/>
        <end position="128"/>
    </location>
</feature>
<proteinExistence type="predicted"/>
<dbReference type="RefSeq" id="WP_376851586.1">
    <property type="nucleotide sequence ID" value="NZ_JBHSMF010000009.1"/>
</dbReference>
<evidence type="ECO:0000256" key="1">
    <source>
        <dbReference type="SAM" id="MobiDB-lite"/>
    </source>
</evidence>
<accession>A0ABW0NH89</accession>
<evidence type="ECO:0000313" key="3">
    <source>
        <dbReference type="Proteomes" id="UP001596037"/>
    </source>
</evidence>
<evidence type="ECO:0000313" key="2">
    <source>
        <dbReference type="EMBL" id="MFC5499361.1"/>
    </source>
</evidence>
<dbReference type="Proteomes" id="UP001596037">
    <property type="component" value="Unassembled WGS sequence"/>
</dbReference>
<sequence length="128" mass="14301">MNPFNDRTWIDARMPLPLTELAQASGIGLEDLGELVDYGALVPVQPVQPGQPLFSAACIGPLREARSMRLDYDLDLFTMALLYRLLARIDTLERQVRSLQARTPAHLHGDHEGPQPWHEPHAGRRDAG</sequence>
<protein>
    <submittedName>
        <fullName evidence="2">Chaperone modulator CbpM</fullName>
    </submittedName>
</protein>
<dbReference type="Gene3D" id="1.10.1660.10">
    <property type="match status" value="1"/>
</dbReference>
<reference evidence="3" key="1">
    <citation type="journal article" date="2019" name="Int. J. Syst. Evol. Microbiol.">
        <title>The Global Catalogue of Microorganisms (GCM) 10K type strain sequencing project: providing services to taxonomists for standard genome sequencing and annotation.</title>
        <authorList>
            <consortium name="The Broad Institute Genomics Platform"/>
            <consortium name="The Broad Institute Genome Sequencing Center for Infectious Disease"/>
            <person name="Wu L."/>
            <person name="Ma J."/>
        </authorList>
    </citation>
    <scope>NUCLEOTIDE SEQUENCE [LARGE SCALE GENOMIC DNA]</scope>
    <source>
        <strain evidence="3">CCUG 57401</strain>
    </source>
</reference>
<name>A0ABW0NH89_9BURK</name>
<feature type="region of interest" description="Disordered" evidence="1">
    <location>
        <begin position="100"/>
        <end position="128"/>
    </location>
</feature>